<name>X0UAS7_9ZZZZ</name>
<dbReference type="Gene3D" id="3.10.20.600">
    <property type="match status" value="1"/>
</dbReference>
<comment type="similarity">
    <text evidence="1">Belongs to the complex I 51 kDa subunit family.</text>
</comment>
<dbReference type="Gene3D" id="1.20.1440.230">
    <property type="entry name" value="NADH-ubiquinone oxidoreductase 51kDa subunit, iron-sulphur binding domain"/>
    <property type="match status" value="1"/>
</dbReference>
<dbReference type="GO" id="GO:0051539">
    <property type="term" value="F:4 iron, 4 sulfur cluster binding"/>
    <property type="evidence" value="ECO:0007669"/>
    <property type="project" value="UniProtKB-KW"/>
</dbReference>
<gene>
    <name evidence="7" type="ORF">S01H1_41940</name>
</gene>
<dbReference type="PANTHER" id="PTHR43578:SF3">
    <property type="entry name" value="NADH-QUINONE OXIDOREDUCTASE SUBUNIT F"/>
    <property type="match status" value="1"/>
</dbReference>
<dbReference type="InterPro" id="IPR037207">
    <property type="entry name" value="Nuop51_4Fe4S-bd_sf"/>
</dbReference>
<proteinExistence type="inferred from homology"/>
<keyword evidence="2" id="KW-0004">4Fe-4S</keyword>
<evidence type="ECO:0000256" key="5">
    <source>
        <dbReference type="ARBA" id="ARBA00023014"/>
    </source>
</evidence>
<dbReference type="SUPFAM" id="SSF142019">
    <property type="entry name" value="Nqo1 FMN-binding domain-like"/>
    <property type="match status" value="1"/>
</dbReference>
<evidence type="ECO:0000256" key="3">
    <source>
        <dbReference type="ARBA" id="ARBA00022723"/>
    </source>
</evidence>
<feature type="domain" description="NADH-ubiquinone oxidoreductase 51kDa subunit iron-sulphur binding" evidence="6">
    <location>
        <begin position="224"/>
        <end position="266"/>
    </location>
</feature>
<comment type="caution">
    <text evidence="7">The sequence shown here is derived from an EMBL/GenBank/DDBJ whole genome shotgun (WGS) entry which is preliminary data.</text>
</comment>
<dbReference type="GO" id="GO:0010181">
    <property type="term" value="F:FMN binding"/>
    <property type="evidence" value="ECO:0007669"/>
    <property type="project" value="InterPro"/>
</dbReference>
<organism evidence="7">
    <name type="scientific">marine sediment metagenome</name>
    <dbReference type="NCBI Taxonomy" id="412755"/>
    <lineage>
        <taxon>unclassified sequences</taxon>
        <taxon>metagenomes</taxon>
        <taxon>ecological metagenomes</taxon>
    </lineage>
</organism>
<dbReference type="InterPro" id="IPR037225">
    <property type="entry name" value="Nuo51_FMN-bd_sf"/>
</dbReference>
<evidence type="ECO:0000256" key="4">
    <source>
        <dbReference type="ARBA" id="ARBA00023004"/>
    </source>
</evidence>
<evidence type="ECO:0000256" key="2">
    <source>
        <dbReference type="ARBA" id="ARBA00022485"/>
    </source>
</evidence>
<dbReference type="SUPFAM" id="SSF140490">
    <property type="entry name" value="Nqo1C-terminal domain-like"/>
    <property type="match status" value="1"/>
</dbReference>
<dbReference type="Pfam" id="PF10531">
    <property type="entry name" value="SLBB"/>
    <property type="match status" value="1"/>
</dbReference>
<evidence type="ECO:0000259" key="6">
    <source>
        <dbReference type="SMART" id="SM00928"/>
    </source>
</evidence>
<sequence length="266" mass="28520">MEGMIIAAYAIAATQGYVYIRAEYPLAIERIQYAIELCRQWGLLGKNILASGFDFDIEIRLGAGAFVCGEETALIHSIEGQRGQPRFRPPYPVASGIWGKPTVINNVETFANITAVLNYGADWFGRIGTQSSGGTKVFALAGKVRHTGLVEVPMGTTLRDVVVDIGGGAAGAKKLKAIQTGGSAGGFIPAEWLDTKIDFDTLNKAGSIMGSGGMIVLDEDDCMVDMAKFFMVFSQEESCGKCTPCREGTTRMLELLNKITEGKGNE</sequence>
<evidence type="ECO:0000256" key="1">
    <source>
        <dbReference type="ARBA" id="ARBA00007523"/>
    </source>
</evidence>
<dbReference type="GO" id="GO:0008137">
    <property type="term" value="F:NADH dehydrogenase (ubiquinone) activity"/>
    <property type="evidence" value="ECO:0007669"/>
    <property type="project" value="InterPro"/>
</dbReference>
<keyword evidence="4" id="KW-0408">Iron</keyword>
<accession>X0UAS7</accession>
<dbReference type="SUPFAM" id="SSF142984">
    <property type="entry name" value="Nqo1 middle domain-like"/>
    <property type="match status" value="1"/>
</dbReference>
<keyword evidence="5" id="KW-0411">Iron-sulfur</keyword>
<dbReference type="InterPro" id="IPR019554">
    <property type="entry name" value="Soluble_ligand-bd"/>
</dbReference>
<keyword evidence="3" id="KW-0479">Metal-binding</keyword>
<dbReference type="InterPro" id="IPR011538">
    <property type="entry name" value="Nuo51_FMN-bd"/>
</dbReference>
<feature type="non-terminal residue" evidence="7">
    <location>
        <position position="266"/>
    </location>
</feature>
<dbReference type="PROSITE" id="PS00645">
    <property type="entry name" value="COMPLEX1_51K_2"/>
    <property type="match status" value="1"/>
</dbReference>
<dbReference type="GO" id="GO:0046872">
    <property type="term" value="F:metal ion binding"/>
    <property type="evidence" value="ECO:0007669"/>
    <property type="project" value="UniProtKB-KW"/>
</dbReference>
<dbReference type="AlphaFoldDB" id="X0UAS7"/>
<dbReference type="Pfam" id="PF01512">
    <property type="entry name" value="Complex1_51K"/>
    <property type="match status" value="1"/>
</dbReference>
<dbReference type="SMART" id="SM00928">
    <property type="entry name" value="NADH_4Fe-4S"/>
    <property type="match status" value="1"/>
</dbReference>
<dbReference type="InterPro" id="IPR019575">
    <property type="entry name" value="Nuop51_4Fe4S-bd"/>
</dbReference>
<dbReference type="InterPro" id="IPR001949">
    <property type="entry name" value="NADH-UbQ_OxRdtase_51kDa_CS"/>
</dbReference>
<dbReference type="Pfam" id="PF10589">
    <property type="entry name" value="NADH_4Fe-4S"/>
    <property type="match status" value="1"/>
</dbReference>
<dbReference type="Gene3D" id="3.40.50.11540">
    <property type="entry name" value="NADH-ubiquinone oxidoreductase 51kDa subunit"/>
    <property type="match status" value="1"/>
</dbReference>
<protein>
    <recommendedName>
        <fullName evidence="6">NADH-ubiquinone oxidoreductase 51kDa subunit iron-sulphur binding domain-containing protein</fullName>
    </recommendedName>
</protein>
<evidence type="ECO:0000313" key="7">
    <source>
        <dbReference type="EMBL" id="GAG02660.1"/>
    </source>
</evidence>
<dbReference type="EMBL" id="BARS01026620">
    <property type="protein sequence ID" value="GAG02660.1"/>
    <property type="molecule type" value="Genomic_DNA"/>
</dbReference>
<dbReference type="PANTHER" id="PTHR43578">
    <property type="entry name" value="NADH-QUINONE OXIDOREDUCTASE SUBUNIT F"/>
    <property type="match status" value="1"/>
</dbReference>
<reference evidence="7" key="1">
    <citation type="journal article" date="2014" name="Front. Microbiol.">
        <title>High frequency of phylogenetically diverse reductive dehalogenase-homologous genes in deep subseafloor sedimentary metagenomes.</title>
        <authorList>
            <person name="Kawai M."/>
            <person name="Futagami T."/>
            <person name="Toyoda A."/>
            <person name="Takaki Y."/>
            <person name="Nishi S."/>
            <person name="Hori S."/>
            <person name="Arai W."/>
            <person name="Tsubouchi T."/>
            <person name="Morono Y."/>
            <person name="Uchiyama I."/>
            <person name="Ito T."/>
            <person name="Fujiyama A."/>
            <person name="Inagaki F."/>
            <person name="Takami H."/>
        </authorList>
    </citation>
    <scope>NUCLEOTIDE SEQUENCE</scope>
    <source>
        <strain evidence="7">Expedition CK06-06</strain>
    </source>
</reference>